<reference evidence="2 3" key="1">
    <citation type="journal article" date="2014" name="J Genomics">
        <title>Draft Genome Sequence of the Extremely Halophilic Phototrophic Purple Sulfur Bacterium Halorhodospira halochloris.</title>
        <authorList>
            <person name="Singh K.S."/>
            <person name="Kirksey J."/>
            <person name="Hoff W.D."/>
            <person name="Deole R."/>
        </authorList>
    </citation>
    <scope>NUCLEOTIDE SEQUENCE [LARGE SCALE GENOMIC DNA]</scope>
    <source>
        <strain evidence="2 3">A</strain>
    </source>
</reference>
<dbReference type="SUPFAM" id="SSF52540">
    <property type="entry name" value="P-loop containing nucleoside triphosphate hydrolases"/>
    <property type="match status" value="1"/>
</dbReference>
<dbReference type="InterPro" id="IPR052732">
    <property type="entry name" value="Cell-binding_unc_protein"/>
</dbReference>
<gene>
    <name evidence="2" type="ORF">M911_06570</name>
</gene>
<accession>W8KPD2</accession>
<organism evidence="2 3">
    <name type="scientific">Ectothiorhodospira haloalkaliphila</name>
    <dbReference type="NCBI Taxonomy" id="421628"/>
    <lineage>
        <taxon>Bacteria</taxon>
        <taxon>Pseudomonadati</taxon>
        <taxon>Pseudomonadota</taxon>
        <taxon>Gammaproteobacteria</taxon>
        <taxon>Chromatiales</taxon>
        <taxon>Ectothiorhodospiraceae</taxon>
        <taxon>Ectothiorhodospira</taxon>
    </lineage>
</organism>
<dbReference type="Proteomes" id="UP000019442">
    <property type="component" value="Chromosome"/>
</dbReference>
<proteinExistence type="predicted"/>
<evidence type="ECO:0008006" key="4">
    <source>
        <dbReference type="Google" id="ProtNLM"/>
    </source>
</evidence>
<dbReference type="KEGG" id="hhc:M911_06570"/>
<dbReference type="HOGENOM" id="CLU_026771_1_1_6"/>
<dbReference type="Gene3D" id="3.90.1200.10">
    <property type="match status" value="1"/>
</dbReference>
<keyword evidence="3" id="KW-1185">Reference proteome</keyword>
<dbReference type="InterPro" id="IPR011009">
    <property type="entry name" value="Kinase-like_dom_sf"/>
</dbReference>
<dbReference type="Pfam" id="PF13671">
    <property type="entry name" value="AAA_33"/>
    <property type="match status" value="1"/>
</dbReference>
<dbReference type="EMBL" id="CP007268">
    <property type="protein sequence ID" value="AHK78877.1"/>
    <property type="molecule type" value="Genomic_DNA"/>
</dbReference>
<sequence length="534" mass="60932">MTDQQTLQRRLIRTLEQPDAYPHPVDEVERIETHISTVLLAGDFAYKIKKPLDLGFLNFTQLERRRFYCEEELRLNRRLAPRIYDDLVAFSGSPEAPVFNGPDAPFEYAVRMKRFDTSLMLDHLQSEGHLSIELMENMARRVATFHERIAVAPPESDYGEPEKVLQPMQQNFEQIRKLLNDTERLAQLERVETWTLARFEELRPLLMERKQRGFIRECHGDMHLGNMAMVDDEPTLFDGIEFNPFMRWIDIVSEVAFLTMDLKDRGAPAHANRFLNIWLEHTGDYRGMRLLDFYQAYRAMVRAKVAVIRLGQNELPEGDRERLTGECHAYLDLAEGFTKPRGKALFINHGFSGSGKTTMSQPLMEAVDAIRVRSDVERKRMSGIRPTERRSNGTNQGLYSPDLTERTYGRLSELAVEVLEAGYPVIVDATFLKTAQRARFAELARTRGMPFRVLDYRADPEQLRTHIAERARAGDDASDADMSVVNHQLDSHEPLLPAEPVITIDTTAPLPLQQVQEALAPTANDAGGPAGPGR</sequence>
<dbReference type="Gene3D" id="3.40.50.300">
    <property type="entry name" value="P-loop containing nucleotide triphosphate hydrolases"/>
    <property type="match status" value="1"/>
</dbReference>
<dbReference type="AlphaFoldDB" id="W8KPD2"/>
<dbReference type="PATRIC" id="fig|1354791.3.peg.1775"/>
<evidence type="ECO:0000313" key="2">
    <source>
        <dbReference type="EMBL" id="AHK78877.1"/>
    </source>
</evidence>
<feature type="region of interest" description="Disordered" evidence="1">
    <location>
        <begin position="378"/>
        <end position="402"/>
    </location>
</feature>
<dbReference type="PANTHER" id="PTHR43883:SF1">
    <property type="entry name" value="GLUCONOKINASE"/>
    <property type="match status" value="1"/>
</dbReference>
<dbReference type="InterPro" id="IPR027417">
    <property type="entry name" value="P-loop_NTPase"/>
</dbReference>
<feature type="compositionally biased region" description="Basic and acidic residues" evidence="1">
    <location>
        <begin position="378"/>
        <end position="391"/>
    </location>
</feature>
<protein>
    <recommendedName>
        <fullName evidence="4">Aminoglycoside phosphotransferase domain-containing protein</fullName>
    </recommendedName>
</protein>
<name>W8KPD2_9GAMM</name>
<evidence type="ECO:0000256" key="1">
    <source>
        <dbReference type="SAM" id="MobiDB-lite"/>
    </source>
</evidence>
<dbReference type="SUPFAM" id="SSF56112">
    <property type="entry name" value="Protein kinase-like (PK-like)"/>
    <property type="match status" value="1"/>
</dbReference>
<dbReference type="OrthoDB" id="9810277at2"/>
<reference evidence="3" key="2">
    <citation type="submission" date="2014-02" db="EMBL/GenBank/DDBJ databases">
        <title>Draft Genome Sequence of extremely halophilic bacteria Halorhodospira halochloris.</title>
        <authorList>
            <person name="Singh K.S."/>
        </authorList>
    </citation>
    <scope>NUCLEOTIDE SEQUENCE [LARGE SCALE GENOMIC DNA]</scope>
    <source>
        <strain evidence="3">A</strain>
    </source>
</reference>
<evidence type="ECO:0000313" key="3">
    <source>
        <dbReference type="Proteomes" id="UP000019442"/>
    </source>
</evidence>
<dbReference type="RefSeq" id="WP_025281284.1">
    <property type="nucleotide sequence ID" value="NZ_CP007268.1"/>
</dbReference>
<dbReference type="PANTHER" id="PTHR43883">
    <property type="entry name" value="SLR0207 PROTEIN"/>
    <property type="match status" value="1"/>
</dbReference>